<dbReference type="EMBL" id="JBGGTQ010000015">
    <property type="protein sequence ID" value="MEZ0494627.1"/>
    <property type="molecule type" value="Genomic_DNA"/>
</dbReference>
<keyword evidence="3" id="KW-0233">DNA recombination</keyword>
<evidence type="ECO:0000256" key="3">
    <source>
        <dbReference type="ARBA" id="ARBA00023172"/>
    </source>
</evidence>
<dbReference type="SMART" id="SM00857">
    <property type="entry name" value="Resolvase"/>
    <property type="match status" value="1"/>
</dbReference>
<comment type="caution">
    <text evidence="6">The sequence shown here is derived from an EMBL/GenBank/DDBJ whole genome shotgun (WGS) entry which is preliminary data.</text>
</comment>
<evidence type="ECO:0000256" key="4">
    <source>
        <dbReference type="PROSITE-ProRule" id="PRU10137"/>
    </source>
</evidence>
<accession>A0ABV4I7H4</accession>
<dbReference type="Proteomes" id="UP001566476">
    <property type="component" value="Unassembled WGS sequence"/>
</dbReference>
<dbReference type="CDD" id="cd00338">
    <property type="entry name" value="Ser_Recombinase"/>
    <property type="match status" value="1"/>
</dbReference>
<evidence type="ECO:0000313" key="7">
    <source>
        <dbReference type="Proteomes" id="UP001566476"/>
    </source>
</evidence>
<dbReference type="InterPro" id="IPR006118">
    <property type="entry name" value="Recombinase_CS"/>
</dbReference>
<sequence length="226" mass="24326">MTPDARHQPPRALGYLRVSTEEQASSGAGLAAQRAALEAEAQRRGWDLELVEDAGYSAKNLNRPALTEALTRLDAHRADVLMVTKLDRLSRSVHDFTGLLDRAQRRGWSLVCLDLGVDTTTPAGELQAHVVASMAHYERRLIGQRTKDALAAKKAAGVRLGRPQSLPLEVVRRVVAARDGGATWQSIADALVADGVPTARGGTTWRVSTVQSVYKSQAAADLGGMR</sequence>
<dbReference type="PANTHER" id="PTHR30461">
    <property type="entry name" value="DNA-INVERTASE FROM LAMBDOID PROPHAGE"/>
    <property type="match status" value="1"/>
</dbReference>
<protein>
    <submittedName>
        <fullName evidence="6">Recombinase family protein</fullName>
    </submittedName>
</protein>
<feature type="active site" description="O-(5'-phospho-DNA)-serine intermediate" evidence="4">
    <location>
        <position position="19"/>
    </location>
</feature>
<dbReference type="PROSITE" id="PS00397">
    <property type="entry name" value="RECOMBINASES_1"/>
    <property type="match status" value="1"/>
</dbReference>
<gene>
    <name evidence="6" type="ORF">AB2L28_20515</name>
</gene>
<dbReference type="Gene3D" id="3.40.50.1390">
    <property type="entry name" value="Resolvase, N-terminal catalytic domain"/>
    <property type="match status" value="1"/>
</dbReference>
<dbReference type="RefSeq" id="WP_370720859.1">
    <property type="nucleotide sequence ID" value="NZ_JBGGTQ010000015.1"/>
</dbReference>
<evidence type="ECO:0000256" key="2">
    <source>
        <dbReference type="ARBA" id="ARBA00023125"/>
    </source>
</evidence>
<keyword evidence="1" id="KW-0229">DNA integration</keyword>
<dbReference type="InterPro" id="IPR006119">
    <property type="entry name" value="Resolv_N"/>
</dbReference>
<dbReference type="InterPro" id="IPR050639">
    <property type="entry name" value="SSR_resolvase"/>
</dbReference>
<dbReference type="Pfam" id="PF00239">
    <property type="entry name" value="Resolvase"/>
    <property type="match status" value="1"/>
</dbReference>
<dbReference type="InterPro" id="IPR036162">
    <property type="entry name" value="Resolvase-like_N_sf"/>
</dbReference>
<feature type="domain" description="Resolvase/invertase-type recombinase catalytic" evidence="5">
    <location>
        <begin position="11"/>
        <end position="157"/>
    </location>
</feature>
<dbReference type="PROSITE" id="PS51736">
    <property type="entry name" value="RECOMBINASES_3"/>
    <property type="match status" value="1"/>
</dbReference>
<name>A0ABV4I7H4_9ACTN</name>
<proteinExistence type="predicted"/>
<dbReference type="PANTHER" id="PTHR30461:SF2">
    <property type="entry name" value="SERINE RECOMBINASE PINE-RELATED"/>
    <property type="match status" value="1"/>
</dbReference>
<keyword evidence="7" id="KW-1185">Reference proteome</keyword>
<evidence type="ECO:0000256" key="1">
    <source>
        <dbReference type="ARBA" id="ARBA00022908"/>
    </source>
</evidence>
<evidence type="ECO:0000259" key="5">
    <source>
        <dbReference type="PROSITE" id="PS51736"/>
    </source>
</evidence>
<organism evidence="6 7">
    <name type="scientific">Kineococcus mangrovi</name>
    <dbReference type="NCBI Taxonomy" id="1660183"/>
    <lineage>
        <taxon>Bacteria</taxon>
        <taxon>Bacillati</taxon>
        <taxon>Actinomycetota</taxon>
        <taxon>Actinomycetes</taxon>
        <taxon>Kineosporiales</taxon>
        <taxon>Kineosporiaceae</taxon>
        <taxon>Kineococcus</taxon>
    </lineage>
</organism>
<dbReference type="SUPFAM" id="SSF53041">
    <property type="entry name" value="Resolvase-like"/>
    <property type="match status" value="1"/>
</dbReference>
<keyword evidence="2" id="KW-0238">DNA-binding</keyword>
<evidence type="ECO:0000313" key="6">
    <source>
        <dbReference type="EMBL" id="MEZ0494627.1"/>
    </source>
</evidence>
<reference evidence="6 7" key="1">
    <citation type="submission" date="2024-07" db="EMBL/GenBank/DDBJ databases">
        <authorList>
            <person name="Thanompreechachai J."/>
            <person name="Duangmal K."/>
        </authorList>
    </citation>
    <scope>NUCLEOTIDE SEQUENCE [LARGE SCALE GENOMIC DNA]</scope>
    <source>
        <strain evidence="6 7">TBRC 1896</strain>
    </source>
</reference>